<keyword evidence="5" id="KW-0131">Cell cycle</keyword>
<organism evidence="7 8">
    <name type="scientific">Phyllotreta striolata</name>
    <name type="common">Striped flea beetle</name>
    <name type="synonym">Crioceris striolata</name>
    <dbReference type="NCBI Taxonomy" id="444603"/>
    <lineage>
        <taxon>Eukaryota</taxon>
        <taxon>Metazoa</taxon>
        <taxon>Ecdysozoa</taxon>
        <taxon>Arthropoda</taxon>
        <taxon>Hexapoda</taxon>
        <taxon>Insecta</taxon>
        <taxon>Pterygota</taxon>
        <taxon>Neoptera</taxon>
        <taxon>Endopterygota</taxon>
        <taxon>Coleoptera</taxon>
        <taxon>Polyphaga</taxon>
        <taxon>Cucujiformia</taxon>
        <taxon>Chrysomeloidea</taxon>
        <taxon>Chrysomelidae</taxon>
        <taxon>Galerucinae</taxon>
        <taxon>Alticini</taxon>
        <taxon>Phyllotreta</taxon>
    </lineage>
</organism>
<dbReference type="PANTHER" id="PTHR10507:SF0">
    <property type="entry name" value="CELL DIVISION CONTROL PROTEIN 45 HOMOLOG"/>
    <property type="match status" value="1"/>
</dbReference>
<dbReference type="GO" id="GO:0000727">
    <property type="term" value="P:double-strand break repair via break-induced replication"/>
    <property type="evidence" value="ECO:0007669"/>
    <property type="project" value="TreeGrafter"/>
</dbReference>
<dbReference type="InterPro" id="IPR038763">
    <property type="entry name" value="DHH_sf"/>
</dbReference>
<reference evidence="7" key="1">
    <citation type="submission" date="2022-01" db="EMBL/GenBank/DDBJ databases">
        <authorList>
            <person name="King R."/>
        </authorList>
    </citation>
    <scope>NUCLEOTIDE SEQUENCE</scope>
</reference>
<evidence type="ECO:0000256" key="2">
    <source>
        <dbReference type="ARBA" id="ARBA00010727"/>
    </source>
</evidence>
<evidence type="ECO:0008006" key="9">
    <source>
        <dbReference type="Google" id="ProtNLM"/>
    </source>
</evidence>
<evidence type="ECO:0000256" key="4">
    <source>
        <dbReference type="ARBA" id="ARBA00023242"/>
    </source>
</evidence>
<dbReference type="GO" id="GO:1902977">
    <property type="term" value="P:mitotic DNA replication preinitiation complex assembly"/>
    <property type="evidence" value="ECO:0007669"/>
    <property type="project" value="TreeGrafter"/>
</dbReference>
<dbReference type="GO" id="GO:0006270">
    <property type="term" value="P:DNA replication initiation"/>
    <property type="evidence" value="ECO:0007669"/>
    <property type="project" value="InterPro"/>
</dbReference>
<accession>A0A9N9TUR1</accession>
<keyword evidence="3" id="KW-0235">DNA replication</keyword>
<keyword evidence="8" id="KW-1185">Reference proteome</keyword>
<dbReference type="Proteomes" id="UP001153712">
    <property type="component" value="Chromosome 5"/>
</dbReference>
<evidence type="ECO:0000256" key="1">
    <source>
        <dbReference type="ARBA" id="ARBA00004123"/>
    </source>
</evidence>
<name>A0A9N9TUR1_PHYSR</name>
<feature type="region of interest" description="Disordered" evidence="6">
    <location>
        <begin position="136"/>
        <end position="157"/>
    </location>
</feature>
<dbReference type="GO" id="GO:0003688">
    <property type="term" value="F:DNA replication origin binding"/>
    <property type="evidence" value="ECO:0007669"/>
    <property type="project" value="TreeGrafter"/>
</dbReference>
<dbReference type="GO" id="GO:0003697">
    <property type="term" value="F:single-stranded DNA binding"/>
    <property type="evidence" value="ECO:0007669"/>
    <property type="project" value="TreeGrafter"/>
</dbReference>
<gene>
    <name evidence="7" type="ORF">PHYEVI_LOCUS8551</name>
</gene>
<comment type="similarity">
    <text evidence="2">Belongs to the CDC45 family.</text>
</comment>
<evidence type="ECO:0000313" key="7">
    <source>
        <dbReference type="EMBL" id="CAG9862231.1"/>
    </source>
</evidence>
<dbReference type="PANTHER" id="PTHR10507">
    <property type="entry name" value="CDC45-RELATED PROTEIN"/>
    <property type="match status" value="1"/>
</dbReference>
<feature type="compositionally biased region" description="Acidic residues" evidence="6">
    <location>
        <begin position="137"/>
        <end position="151"/>
    </location>
</feature>
<evidence type="ECO:0000256" key="6">
    <source>
        <dbReference type="SAM" id="MobiDB-lite"/>
    </source>
</evidence>
<dbReference type="AlphaFoldDB" id="A0A9N9TUR1"/>
<dbReference type="GO" id="GO:0031261">
    <property type="term" value="C:DNA replication preinitiation complex"/>
    <property type="evidence" value="ECO:0007669"/>
    <property type="project" value="TreeGrafter"/>
</dbReference>
<evidence type="ECO:0000256" key="3">
    <source>
        <dbReference type="ARBA" id="ARBA00022705"/>
    </source>
</evidence>
<proteinExistence type="inferred from homology"/>
<comment type="subcellular location">
    <subcellularLocation>
        <location evidence="1">Nucleus</location>
    </subcellularLocation>
</comment>
<dbReference type="EMBL" id="OU900098">
    <property type="protein sequence ID" value="CAG9862231.1"/>
    <property type="molecule type" value="Genomic_DNA"/>
</dbReference>
<evidence type="ECO:0000313" key="8">
    <source>
        <dbReference type="Proteomes" id="UP001153712"/>
    </source>
</evidence>
<dbReference type="OrthoDB" id="10258882at2759"/>
<keyword evidence="4" id="KW-0539">Nucleus</keyword>
<dbReference type="SUPFAM" id="SSF64182">
    <property type="entry name" value="DHH phosphoesterases"/>
    <property type="match status" value="1"/>
</dbReference>
<dbReference type="InterPro" id="IPR003874">
    <property type="entry name" value="CDC45"/>
</dbReference>
<dbReference type="GO" id="GO:0003682">
    <property type="term" value="F:chromatin binding"/>
    <property type="evidence" value="ECO:0007669"/>
    <property type="project" value="TreeGrafter"/>
</dbReference>
<dbReference type="Pfam" id="PF02724">
    <property type="entry name" value="CDC45"/>
    <property type="match status" value="2"/>
</dbReference>
<sequence length="562" mass="65379">MYVDDIKTDFYEYVSDKRIFLMVHYDIDSICACKILQSLLKYKHILYSLAVIKGIEDLKTAFEENCSDVKDFVLLNCGGTIDIVEELDPEEDITFFILDSHRPTDLCNIYSNGQVRLLSTPDEDAGVPEFHDVFREESDDEDDEEVEDNDDESRAAKRRRLGEEELMKRRDKRLWEDNRDKLMFQYLQFTYYARASAIRIFELAWKLNRDDKDLLWLAIVALTEQLILGKIENAQYTLEIIPLQSHAERLQNKSNDSDVKTSLKIKFENDLRLTLYRHWSVESSLKYSMFTAVKMKLWSLKGDKKLQELLADMGFPLVQSRQSFKSMDLQLRKEFHSTLEKLSEKYDLQDIVFASFVLQYGYRNLYCASDIVYALLAILESSPRDKKPEELFNLAMDCLARKKRDILNIAIEKAKDISKALFKTVQSALDMKQIITAGPFIYFIVQEGCLNWYMFSHKHILLLLAHFLLRAYVMMSRNRKAATLPLIVSAPKNLDTGTCVLIGIPPLCENSPKNFFGKAFEKAAKRINSDASCDYFDTSYFEIHTKDRTRFFDALTVLLSLN</sequence>
<evidence type="ECO:0000256" key="5">
    <source>
        <dbReference type="ARBA" id="ARBA00023306"/>
    </source>
</evidence>
<protein>
    <recommendedName>
        <fullName evidence="9">Cell division control protein 45 homolog</fullName>
    </recommendedName>
</protein>